<dbReference type="InterPro" id="IPR050557">
    <property type="entry name" value="RTX_toxin/Mannuronan_C5-epim"/>
</dbReference>
<proteinExistence type="predicted"/>
<sequence length="423" mass="42061">MVKRLSVAVLVAAASTVFVTGVAASPAYAGPAGGTVEVGIDGNLDFDGAPGFANDVTVVKTGTTVTVDDVYPITIIGMCTYPVPADDTYVQCNVGVASPDVTIEPGDQGDTATIVGGGSVNWRIGLGDGADTADLTGIDVGGSYVVAGMGADTVFSSPYGEHIEGGTGTDTISYALHATAVTVNLATGDGGTGAEHDDLEEFERVVGSPYGDTLTGGTGADTLEGNAGADTVNGAGGNDTLVGDWGTDQLTGGTGSDTASYRNHKAAVTASLDGVANDGAAGENDMIAVDVENLTGGLGADTLYGNTGANALRGDPSGNWLPQVGGDDVIYSFGGGDGIWGMGGDDTVYGSWGHDVVYGGYGNDALNGGAHEDALHGDQGSDTLHGGDGYDDLDGGTQSDWCYGDALGASKVNCEYPLVIVLP</sequence>
<evidence type="ECO:0000313" key="4">
    <source>
        <dbReference type="EMBL" id="GFJ90487.1"/>
    </source>
</evidence>
<keyword evidence="2" id="KW-0964">Secreted</keyword>
<dbReference type="PROSITE" id="PS00330">
    <property type="entry name" value="HEMOLYSIN_CALCIUM"/>
    <property type="match status" value="2"/>
</dbReference>
<dbReference type="InterPro" id="IPR001343">
    <property type="entry name" value="Hemolysn_Ca-bd"/>
</dbReference>
<protein>
    <recommendedName>
        <fullName evidence="6">Calcium-binding protein</fullName>
    </recommendedName>
</protein>
<dbReference type="Gene3D" id="2.150.10.10">
    <property type="entry name" value="Serralysin-like metalloprotease, C-terminal"/>
    <property type="match status" value="3"/>
</dbReference>
<gene>
    <name evidence="4" type="ORF">Prum_041290</name>
</gene>
<name>A0A6V8L8Z8_9ACTN</name>
<dbReference type="PANTHER" id="PTHR38340:SF1">
    <property type="entry name" value="S-LAYER PROTEIN"/>
    <property type="match status" value="1"/>
</dbReference>
<evidence type="ECO:0000256" key="3">
    <source>
        <dbReference type="SAM" id="SignalP"/>
    </source>
</evidence>
<dbReference type="Pfam" id="PF00353">
    <property type="entry name" value="HemolysinCabind"/>
    <property type="match status" value="3"/>
</dbReference>
<dbReference type="GO" id="GO:0005576">
    <property type="term" value="C:extracellular region"/>
    <property type="evidence" value="ECO:0007669"/>
    <property type="project" value="UniProtKB-SubCell"/>
</dbReference>
<reference evidence="4 5" key="2">
    <citation type="submission" date="2020-03" db="EMBL/GenBank/DDBJ databases">
        <authorList>
            <person name="Ichikawa N."/>
            <person name="Kimura A."/>
            <person name="Kitahashi Y."/>
            <person name="Uohara A."/>
        </authorList>
    </citation>
    <scope>NUCLEOTIDE SEQUENCE [LARGE SCALE GENOMIC DNA]</scope>
    <source>
        <strain evidence="4 5">NBRC 108638</strain>
    </source>
</reference>
<accession>A0A6V8L8Z8</accession>
<dbReference type="Proteomes" id="UP000482960">
    <property type="component" value="Unassembled WGS sequence"/>
</dbReference>
<evidence type="ECO:0000256" key="2">
    <source>
        <dbReference type="ARBA" id="ARBA00022525"/>
    </source>
</evidence>
<reference evidence="4 5" key="1">
    <citation type="submission" date="2020-03" db="EMBL/GenBank/DDBJ databases">
        <title>Whole genome shotgun sequence of Phytohabitans rumicis NBRC 108638.</title>
        <authorList>
            <person name="Komaki H."/>
            <person name="Tamura T."/>
        </authorList>
    </citation>
    <scope>NUCLEOTIDE SEQUENCE [LARGE SCALE GENOMIC DNA]</scope>
    <source>
        <strain evidence="4 5">NBRC 108638</strain>
    </source>
</reference>
<evidence type="ECO:0008006" key="6">
    <source>
        <dbReference type="Google" id="ProtNLM"/>
    </source>
</evidence>
<dbReference type="PANTHER" id="PTHR38340">
    <property type="entry name" value="S-LAYER PROTEIN"/>
    <property type="match status" value="1"/>
</dbReference>
<dbReference type="SUPFAM" id="SSF51120">
    <property type="entry name" value="beta-Roll"/>
    <property type="match status" value="2"/>
</dbReference>
<dbReference type="AlphaFoldDB" id="A0A6V8L8Z8"/>
<comment type="subcellular location">
    <subcellularLocation>
        <location evidence="1">Secreted</location>
    </subcellularLocation>
</comment>
<keyword evidence="5" id="KW-1185">Reference proteome</keyword>
<dbReference type="RefSeq" id="WP_173077816.1">
    <property type="nucleotide sequence ID" value="NZ_BAABJB010000003.1"/>
</dbReference>
<feature type="chain" id="PRO_5038691167" description="Calcium-binding protein" evidence="3">
    <location>
        <begin position="30"/>
        <end position="423"/>
    </location>
</feature>
<dbReference type="PRINTS" id="PR00313">
    <property type="entry name" value="CABNDNGRPT"/>
</dbReference>
<evidence type="ECO:0000256" key="1">
    <source>
        <dbReference type="ARBA" id="ARBA00004613"/>
    </source>
</evidence>
<comment type="caution">
    <text evidence="4">The sequence shown here is derived from an EMBL/GenBank/DDBJ whole genome shotgun (WGS) entry which is preliminary data.</text>
</comment>
<organism evidence="4 5">
    <name type="scientific">Phytohabitans rumicis</name>
    <dbReference type="NCBI Taxonomy" id="1076125"/>
    <lineage>
        <taxon>Bacteria</taxon>
        <taxon>Bacillati</taxon>
        <taxon>Actinomycetota</taxon>
        <taxon>Actinomycetes</taxon>
        <taxon>Micromonosporales</taxon>
        <taxon>Micromonosporaceae</taxon>
    </lineage>
</organism>
<evidence type="ECO:0000313" key="5">
    <source>
        <dbReference type="Proteomes" id="UP000482960"/>
    </source>
</evidence>
<keyword evidence="3" id="KW-0732">Signal</keyword>
<dbReference type="GO" id="GO:0005509">
    <property type="term" value="F:calcium ion binding"/>
    <property type="evidence" value="ECO:0007669"/>
    <property type="project" value="InterPro"/>
</dbReference>
<dbReference type="InterPro" id="IPR011049">
    <property type="entry name" value="Serralysin-like_metalloprot_C"/>
</dbReference>
<dbReference type="EMBL" id="BLPG01000001">
    <property type="protein sequence ID" value="GFJ90487.1"/>
    <property type="molecule type" value="Genomic_DNA"/>
</dbReference>
<feature type="signal peptide" evidence="3">
    <location>
        <begin position="1"/>
        <end position="29"/>
    </location>
</feature>
<dbReference type="InterPro" id="IPR018511">
    <property type="entry name" value="Hemolysin-typ_Ca-bd_CS"/>
</dbReference>